<feature type="domain" description="Guanylate kinase-like" evidence="7">
    <location>
        <begin position="5"/>
        <end position="181"/>
    </location>
</feature>
<dbReference type="SUPFAM" id="SSF52540">
    <property type="entry name" value="P-loop containing nucleoside triphosphate hydrolases"/>
    <property type="match status" value="1"/>
</dbReference>
<dbReference type="GO" id="GO:0005829">
    <property type="term" value="C:cytosol"/>
    <property type="evidence" value="ECO:0007669"/>
    <property type="project" value="TreeGrafter"/>
</dbReference>
<dbReference type="NCBIfam" id="TIGR02322">
    <property type="entry name" value="phosphon_PhnN"/>
    <property type="match status" value="1"/>
</dbReference>
<dbReference type="UniPathway" id="UPA00087">
    <property type="reaction ID" value="UER00175"/>
</dbReference>
<gene>
    <name evidence="6 8" type="primary">phnN</name>
    <name evidence="8" type="ORF">CSC94_01905</name>
</gene>
<dbReference type="AlphaFoldDB" id="A0A2G1QTG7"/>
<feature type="binding site" evidence="6">
    <location>
        <begin position="12"/>
        <end position="19"/>
    </location>
    <ligand>
        <name>ATP</name>
        <dbReference type="ChEBI" id="CHEBI:30616"/>
    </ligand>
</feature>
<dbReference type="InterPro" id="IPR008144">
    <property type="entry name" value="Guanylate_kin-like_dom"/>
</dbReference>
<dbReference type="SMART" id="SM00072">
    <property type="entry name" value="GuKc"/>
    <property type="match status" value="1"/>
</dbReference>
<dbReference type="PANTHER" id="PTHR23117">
    <property type="entry name" value="GUANYLATE KINASE-RELATED"/>
    <property type="match status" value="1"/>
</dbReference>
<comment type="similarity">
    <text evidence="6">Belongs to the ribose 1,5-bisphosphokinase family.</text>
</comment>
<sequence>MRGKGVLLVIVGPSGVGKDTLIDWLRGAIGAQADVRFVRRVITRPAEAGGEPHHAVTPDEFRQMERRGAFCVSWQAHGLSYGIPADTLDHVRAGGLAILNGSRKALRQIRETFDNTIVVLLTVEPGELARRLSSRGRETAQEIRDRLDRARLEVAADGDLVEIDNSDPVERAGRKVLDLIGRA</sequence>
<evidence type="ECO:0000313" key="8">
    <source>
        <dbReference type="EMBL" id="PHP68775.1"/>
    </source>
</evidence>
<evidence type="ECO:0000256" key="2">
    <source>
        <dbReference type="ARBA" id="ARBA00005069"/>
    </source>
</evidence>
<comment type="function">
    <text evidence="6">Catalyzes the phosphorylation of ribose 1,5-bisphosphate to 5-phospho-D-ribosyl alpha-1-diphosphate (PRPP).</text>
</comment>
<organism evidence="8 9">
    <name type="scientific">Zhengella mangrovi</name>
    <dbReference type="NCBI Taxonomy" id="1982044"/>
    <lineage>
        <taxon>Bacteria</taxon>
        <taxon>Pseudomonadati</taxon>
        <taxon>Pseudomonadota</taxon>
        <taxon>Alphaproteobacteria</taxon>
        <taxon>Hyphomicrobiales</taxon>
        <taxon>Notoacmeibacteraceae</taxon>
        <taxon>Zhengella</taxon>
    </lineage>
</organism>
<dbReference type="PROSITE" id="PS50052">
    <property type="entry name" value="GUANYLATE_KINASE_2"/>
    <property type="match status" value="1"/>
</dbReference>
<protein>
    <recommendedName>
        <fullName evidence="6">Ribose 1,5-bisphosphate phosphokinase PhnN</fullName>
        <ecNumber evidence="6">2.7.4.23</ecNumber>
    </recommendedName>
    <alternativeName>
        <fullName evidence="6">Ribose 1,5-bisphosphokinase</fullName>
    </alternativeName>
</protein>
<dbReference type="RefSeq" id="WP_099303174.1">
    <property type="nucleotide sequence ID" value="NZ_PDVP01000001.1"/>
</dbReference>
<evidence type="ECO:0000259" key="7">
    <source>
        <dbReference type="PROSITE" id="PS50052"/>
    </source>
</evidence>
<dbReference type="GO" id="GO:0033863">
    <property type="term" value="F:ribose 1,5-bisphosphate phosphokinase activity"/>
    <property type="evidence" value="ECO:0007669"/>
    <property type="project" value="UniProtKB-UniRule"/>
</dbReference>
<dbReference type="Gene3D" id="3.40.50.300">
    <property type="entry name" value="P-loop containing nucleotide triphosphate hydrolases"/>
    <property type="match status" value="1"/>
</dbReference>
<accession>A0A2G1QTG7</accession>
<dbReference type="InterPro" id="IPR012699">
    <property type="entry name" value="PhnN"/>
</dbReference>
<dbReference type="PANTHER" id="PTHR23117:SF8">
    <property type="entry name" value="RIBOSE 1,5-BISPHOSPHATE PHOSPHOKINASE PHNN"/>
    <property type="match status" value="1"/>
</dbReference>
<evidence type="ECO:0000256" key="6">
    <source>
        <dbReference type="HAMAP-Rule" id="MF_00836"/>
    </source>
</evidence>
<evidence type="ECO:0000256" key="3">
    <source>
        <dbReference type="ARBA" id="ARBA00022679"/>
    </source>
</evidence>
<keyword evidence="8" id="KW-0418">Kinase</keyword>
<dbReference type="Pfam" id="PF00625">
    <property type="entry name" value="Guanylate_kin"/>
    <property type="match status" value="1"/>
</dbReference>
<evidence type="ECO:0000256" key="4">
    <source>
        <dbReference type="ARBA" id="ARBA00022741"/>
    </source>
</evidence>
<evidence type="ECO:0000313" key="9">
    <source>
        <dbReference type="Proteomes" id="UP000221168"/>
    </source>
</evidence>
<dbReference type="GO" id="GO:0019634">
    <property type="term" value="P:organic phosphonate metabolic process"/>
    <property type="evidence" value="ECO:0007669"/>
    <property type="project" value="UniProtKB-UniRule"/>
</dbReference>
<comment type="caution">
    <text evidence="8">The sequence shown here is derived from an EMBL/GenBank/DDBJ whole genome shotgun (WGS) entry which is preliminary data.</text>
</comment>
<dbReference type="GO" id="GO:0005524">
    <property type="term" value="F:ATP binding"/>
    <property type="evidence" value="ECO:0007669"/>
    <property type="project" value="UniProtKB-KW"/>
</dbReference>
<keyword evidence="4 6" id="KW-0547">Nucleotide-binding</keyword>
<keyword evidence="5 6" id="KW-0067">ATP-binding</keyword>
<dbReference type="OrthoDB" id="341217at2"/>
<name>A0A2G1QTG7_9HYPH</name>
<dbReference type="InterPro" id="IPR008145">
    <property type="entry name" value="GK/Ca_channel_bsu"/>
</dbReference>
<dbReference type="InterPro" id="IPR027417">
    <property type="entry name" value="P-loop_NTPase"/>
</dbReference>
<dbReference type="GO" id="GO:0006015">
    <property type="term" value="P:5-phosphoribose 1-diphosphate biosynthetic process"/>
    <property type="evidence" value="ECO:0007669"/>
    <property type="project" value="UniProtKB-UniRule"/>
</dbReference>
<proteinExistence type="inferred from homology"/>
<reference evidence="8 9" key="1">
    <citation type="submission" date="2017-10" db="EMBL/GenBank/DDBJ databases">
        <title>Sedimentibacterium mangrovi gen. nov., sp. nov., a novel member of family Phyllobacteriacea isolated from mangrove sediment.</title>
        <authorList>
            <person name="Liao H."/>
            <person name="Tian Y."/>
        </authorList>
    </citation>
    <scope>NUCLEOTIDE SEQUENCE [LARGE SCALE GENOMIC DNA]</scope>
    <source>
        <strain evidence="8 9">X9-2-2</strain>
    </source>
</reference>
<keyword evidence="3 6" id="KW-0808">Transferase</keyword>
<dbReference type="Proteomes" id="UP000221168">
    <property type="component" value="Unassembled WGS sequence"/>
</dbReference>
<comment type="pathway">
    <text evidence="2 6">Metabolic intermediate biosynthesis; 5-phospho-alpha-D-ribose 1-diphosphate biosynthesis; 5-phospho-alpha-D-ribose 1-diphosphate from D-ribose 5-phosphate (route II): step 3/3.</text>
</comment>
<dbReference type="HAMAP" id="MF_00836">
    <property type="entry name" value="PhnN"/>
    <property type="match status" value="1"/>
</dbReference>
<keyword evidence="9" id="KW-1185">Reference proteome</keyword>
<dbReference type="EMBL" id="PDVP01000001">
    <property type="protein sequence ID" value="PHP68775.1"/>
    <property type="molecule type" value="Genomic_DNA"/>
</dbReference>
<dbReference type="EC" id="2.7.4.23" evidence="6"/>
<evidence type="ECO:0000256" key="1">
    <source>
        <dbReference type="ARBA" id="ARBA00000373"/>
    </source>
</evidence>
<comment type="catalytic activity">
    <reaction evidence="1 6">
        <text>alpha-D-ribose 1,5-bisphosphate + ATP = 5-phospho-alpha-D-ribose 1-diphosphate + ADP</text>
        <dbReference type="Rhea" id="RHEA:20109"/>
        <dbReference type="ChEBI" id="CHEBI:30616"/>
        <dbReference type="ChEBI" id="CHEBI:58017"/>
        <dbReference type="ChEBI" id="CHEBI:68688"/>
        <dbReference type="ChEBI" id="CHEBI:456216"/>
        <dbReference type="EC" id="2.7.4.23"/>
    </reaction>
</comment>
<evidence type="ECO:0000256" key="5">
    <source>
        <dbReference type="ARBA" id="ARBA00022840"/>
    </source>
</evidence>